<keyword evidence="7" id="KW-1185">Reference proteome</keyword>
<dbReference type="GO" id="GO:0032259">
    <property type="term" value="P:methylation"/>
    <property type="evidence" value="ECO:0007669"/>
    <property type="project" value="UniProtKB-KW"/>
</dbReference>
<protein>
    <submittedName>
        <fullName evidence="6">Homocysteine S-methyltransferase</fullName>
    </submittedName>
</protein>
<keyword evidence="2 4" id="KW-0808">Transferase</keyword>
<dbReference type="InterPro" id="IPR003726">
    <property type="entry name" value="HCY_dom"/>
</dbReference>
<evidence type="ECO:0000259" key="5">
    <source>
        <dbReference type="PROSITE" id="PS50970"/>
    </source>
</evidence>
<dbReference type="AlphaFoldDB" id="A0A2T0VYQ0"/>
<keyword evidence="3 4" id="KW-0862">Zinc</keyword>
<evidence type="ECO:0000256" key="3">
    <source>
        <dbReference type="PIRSR" id="PIRSR037505-2"/>
    </source>
</evidence>
<dbReference type="GO" id="GO:0009086">
    <property type="term" value="P:methionine biosynthetic process"/>
    <property type="evidence" value="ECO:0007669"/>
    <property type="project" value="InterPro"/>
</dbReference>
<dbReference type="Pfam" id="PF02574">
    <property type="entry name" value="S-methyl_trans"/>
    <property type="match status" value="1"/>
</dbReference>
<dbReference type="SUPFAM" id="SSF82282">
    <property type="entry name" value="Homocysteine S-methyltransferase"/>
    <property type="match status" value="1"/>
</dbReference>
<dbReference type="Gene3D" id="3.20.20.330">
    <property type="entry name" value="Homocysteine-binding-like domain"/>
    <property type="match status" value="1"/>
</dbReference>
<feature type="binding site" evidence="4">
    <location>
        <position position="271"/>
    </location>
    <ligand>
        <name>Zn(2+)</name>
        <dbReference type="ChEBI" id="CHEBI:29105"/>
    </ligand>
</feature>
<sequence>MTDITLLDGGMGQELIRRSGDTATPLWATQVMIDHPCMVSAVHRSYRDAGATVAMTNTYALHRDRLLGTAYEDRFAALYSTALTEAEAACAGHGRIAGAIGPLRASYRPDIHPEPAEAVPLYAEVAQLLGSRVDLIICETIASIDHARSVLAGAMTAGKPVWLAMTVDDNDGTRLRSGERLSDVIPHTKGAAALLANCAAPEAISTAIDILADGDLPFGGYANGFQQITSDFLKDKPTVSSLSARHDLGPKEYADHAMGWLEQGATIVGGCCEVGPAHIAELAAALRAAGHEIV</sequence>
<feature type="binding site" evidence="4">
    <location>
        <position position="272"/>
    </location>
    <ligand>
        <name>Zn(2+)</name>
        <dbReference type="ChEBI" id="CHEBI:29105"/>
    </ligand>
</feature>
<dbReference type="InterPro" id="IPR036589">
    <property type="entry name" value="HCY_dom_sf"/>
</dbReference>
<feature type="domain" description="Hcy-binding" evidence="5">
    <location>
        <begin position="1"/>
        <end position="286"/>
    </location>
</feature>
<reference evidence="6 7" key="1">
    <citation type="submission" date="2018-03" db="EMBL/GenBank/DDBJ databases">
        <title>Genomic Encyclopedia of Archaeal and Bacterial Type Strains, Phase II (KMG-II): from individual species to whole genera.</title>
        <authorList>
            <person name="Goeker M."/>
        </authorList>
    </citation>
    <scope>NUCLEOTIDE SEQUENCE [LARGE SCALE GENOMIC DNA]</scope>
    <source>
        <strain evidence="6 7">DSM 101533</strain>
    </source>
</reference>
<dbReference type="PROSITE" id="PS50970">
    <property type="entry name" value="HCY"/>
    <property type="match status" value="1"/>
</dbReference>
<accession>A0A2T0VYQ0</accession>
<dbReference type="PANTHER" id="PTHR11103">
    <property type="entry name" value="SLR1189 PROTEIN"/>
    <property type="match status" value="1"/>
</dbReference>
<keyword evidence="1 4" id="KW-0489">Methyltransferase</keyword>
<keyword evidence="3 4" id="KW-0479">Metal-binding</keyword>
<evidence type="ECO:0000256" key="4">
    <source>
        <dbReference type="PROSITE-ProRule" id="PRU00333"/>
    </source>
</evidence>
<dbReference type="GO" id="GO:0008168">
    <property type="term" value="F:methyltransferase activity"/>
    <property type="evidence" value="ECO:0007669"/>
    <property type="project" value="UniProtKB-UniRule"/>
</dbReference>
<evidence type="ECO:0000313" key="6">
    <source>
        <dbReference type="EMBL" id="PRY77319.1"/>
    </source>
</evidence>
<dbReference type="RefSeq" id="WP_106357930.1">
    <property type="nucleotide sequence ID" value="NZ_PVTP01000006.1"/>
</dbReference>
<dbReference type="PANTHER" id="PTHR11103:SF18">
    <property type="entry name" value="SLR1189 PROTEIN"/>
    <property type="match status" value="1"/>
</dbReference>
<dbReference type="InterPro" id="IPR017226">
    <property type="entry name" value="BHMT-like"/>
</dbReference>
<organism evidence="6 7">
    <name type="scientific">Yoonia maritima</name>
    <dbReference type="NCBI Taxonomy" id="1435347"/>
    <lineage>
        <taxon>Bacteria</taxon>
        <taxon>Pseudomonadati</taxon>
        <taxon>Pseudomonadota</taxon>
        <taxon>Alphaproteobacteria</taxon>
        <taxon>Rhodobacterales</taxon>
        <taxon>Paracoccaceae</taxon>
        <taxon>Yoonia</taxon>
    </lineage>
</organism>
<name>A0A2T0VYQ0_9RHOB</name>
<dbReference type="EMBL" id="PVTP01000006">
    <property type="protein sequence ID" value="PRY77319.1"/>
    <property type="molecule type" value="Genomic_DNA"/>
</dbReference>
<dbReference type="OrthoDB" id="9803687at2"/>
<evidence type="ECO:0000313" key="7">
    <source>
        <dbReference type="Proteomes" id="UP000238007"/>
    </source>
</evidence>
<feature type="binding site" evidence="3 4">
    <location>
        <position position="198"/>
    </location>
    <ligand>
        <name>Zn(2+)</name>
        <dbReference type="ChEBI" id="CHEBI:29105"/>
    </ligand>
</feature>
<evidence type="ECO:0000256" key="1">
    <source>
        <dbReference type="ARBA" id="ARBA00022603"/>
    </source>
</evidence>
<gene>
    <name evidence="6" type="ORF">CLV80_106164</name>
</gene>
<evidence type="ECO:0000256" key="2">
    <source>
        <dbReference type="ARBA" id="ARBA00022679"/>
    </source>
</evidence>
<comment type="cofactor">
    <cofactor evidence="3">
        <name>Zn(2+)</name>
        <dbReference type="ChEBI" id="CHEBI:29105"/>
    </cofactor>
    <text evidence="3">Binds 1 zinc ion per subunit.</text>
</comment>
<dbReference type="Proteomes" id="UP000238007">
    <property type="component" value="Unassembled WGS sequence"/>
</dbReference>
<dbReference type="GO" id="GO:0008270">
    <property type="term" value="F:zinc ion binding"/>
    <property type="evidence" value="ECO:0007669"/>
    <property type="project" value="InterPro"/>
</dbReference>
<comment type="caution">
    <text evidence="6">The sequence shown here is derived from an EMBL/GenBank/DDBJ whole genome shotgun (WGS) entry which is preliminary data.</text>
</comment>
<proteinExistence type="predicted"/>
<dbReference type="PIRSF" id="PIRSF037505">
    <property type="entry name" value="Betaine_HMT"/>
    <property type="match status" value="1"/>
</dbReference>